<keyword evidence="6 8" id="KW-0472">Membrane</keyword>
<evidence type="ECO:0000256" key="8">
    <source>
        <dbReference type="SAM" id="Phobius"/>
    </source>
</evidence>
<comment type="caution">
    <text evidence="9">The sequence shown here is derived from an EMBL/GenBank/DDBJ whole genome shotgun (WGS) entry which is preliminary data.</text>
</comment>
<sequence>MRRNTADYPLLNETNLAVDPRNPAHQLLQRCTLWSAPSRVSMPQAFASHFTYQPNSGRYTSGFQLQAWYVIVIPIQLDSRMDSGGTLEISLQLNAFAVTRLLNQTHSQPLLRQVILHGCFARHITSTPFGFIDSTRCPLWLRLATDRGLAVSVAHAVSIAASNMLSRSQPPHRSEVLPALDTSFDDVVDRSFFYLPYPKPGQWYLSLYAECYPVDDPLCSQAAAASIDVGLVMRLTPCLNYRCRDVGEGASLPPSRVLNASRVGIRPLIERPQPITQGERWRPPWLIRGFNASNPRQSPLLLPPPSDMPDDRPLVGEGLCVELLQRSIFASTCACPPGRAGLGCMRFLPNAFSQSNRSTFLGAQDDALDYMWSGHSSNALLLALSNLAFLPAVGLALLRRLWIPALAYSYTLVFSALYHICDTDVMNIPIRIGASTIGGSAMSFGGYALPKSRGYDLLGSEPSGYRPIPTGFRFTSPSCPLPLDVLSFCDFFGGVLSVWVTVVAATACPLRYAQLAYVMFVLSLTVAVQVARYSTGLFLIPCLIGLIVLICSWTYRSKRTGRLFPPVQWWLISFFPGLLLAGIGLILFLSPWMRRDYAKVHSLWHIVIGLSLLGLLPWPRRWRIALVKVVPLQTPLSCGGDHFGSRRPNRTRRVGSVRSCRSTSPSSESLTGPGPEVPVTTATRNSTRFPTLRRATQYIHTHSCQMGCRAHQILTVWCDRLDVWLELDRLLDPIVARWPRLDWLLPNGYIPGRSRASSSRSNSMLPTSMPNGPSTHSTDAVSEIRAALQAKQI</sequence>
<protein>
    <submittedName>
        <fullName evidence="9">Transmembrane protein 8A</fullName>
    </submittedName>
</protein>
<dbReference type="Proteomes" id="UP000230066">
    <property type="component" value="Unassembled WGS sequence"/>
</dbReference>
<feature type="transmembrane region" description="Helical" evidence="8">
    <location>
        <begin position="602"/>
        <end position="618"/>
    </location>
</feature>
<feature type="region of interest" description="Disordered" evidence="7">
    <location>
        <begin position="641"/>
        <end position="682"/>
    </location>
</feature>
<accession>A0A4E0S3F6</accession>
<proteinExistence type="inferred from homology"/>
<evidence type="ECO:0000256" key="6">
    <source>
        <dbReference type="ARBA" id="ARBA00023136"/>
    </source>
</evidence>
<evidence type="ECO:0000313" key="9">
    <source>
        <dbReference type="EMBL" id="THD28812.1"/>
    </source>
</evidence>
<keyword evidence="3" id="KW-1003">Cell membrane</keyword>
<dbReference type="AlphaFoldDB" id="A0A4E0S3F6"/>
<dbReference type="EMBL" id="JXXN02000065">
    <property type="protein sequence ID" value="THD28812.1"/>
    <property type="molecule type" value="Genomic_DNA"/>
</dbReference>
<evidence type="ECO:0000256" key="1">
    <source>
        <dbReference type="ARBA" id="ARBA00004651"/>
    </source>
</evidence>
<comment type="similarity">
    <text evidence="2">Belongs to the TMEM8 family.</text>
</comment>
<evidence type="ECO:0000256" key="5">
    <source>
        <dbReference type="ARBA" id="ARBA00022989"/>
    </source>
</evidence>
<keyword evidence="10" id="KW-1185">Reference proteome</keyword>
<feature type="compositionally biased region" description="Low complexity" evidence="7">
    <location>
        <begin position="753"/>
        <end position="763"/>
    </location>
</feature>
<evidence type="ECO:0000256" key="2">
    <source>
        <dbReference type="ARBA" id="ARBA00005542"/>
    </source>
</evidence>
<feature type="compositionally biased region" description="Polar residues" evidence="7">
    <location>
        <begin position="764"/>
        <end position="780"/>
    </location>
</feature>
<feature type="transmembrane region" description="Helical" evidence="8">
    <location>
        <begin position="485"/>
        <end position="505"/>
    </location>
</feature>
<evidence type="ECO:0000256" key="3">
    <source>
        <dbReference type="ARBA" id="ARBA00022475"/>
    </source>
</evidence>
<organism evidence="9 10">
    <name type="scientific">Fasciola hepatica</name>
    <name type="common">Liver fluke</name>
    <dbReference type="NCBI Taxonomy" id="6192"/>
    <lineage>
        <taxon>Eukaryota</taxon>
        <taxon>Metazoa</taxon>
        <taxon>Spiralia</taxon>
        <taxon>Lophotrochozoa</taxon>
        <taxon>Platyhelminthes</taxon>
        <taxon>Trematoda</taxon>
        <taxon>Digenea</taxon>
        <taxon>Plagiorchiida</taxon>
        <taxon>Echinostomata</taxon>
        <taxon>Echinostomatoidea</taxon>
        <taxon>Fasciolidae</taxon>
        <taxon>Fasciola</taxon>
    </lineage>
</organism>
<dbReference type="Pfam" id="PF12036">
    <property type="entry name" value="DUF3522"/>
    <property type="match status" value="2"/>
</dbReference>
<evidence type="ECO:0000256" key="4">
    <source>
        <dbReference type="ARBA" id="ARBA00022692"/>
    </source>
</evidence>
<dbReference type="GO" id="GO:0005886">
    <property type="term" value="C:plasma membrane"/>
    <property type="evidence" value="ECO:0007669"/>
    <property type="project" value="UniProtKB-SubCell"/>
</dbReference>
<reference evidence="9" key="1">
    <citation type="submission" date="2019-03" db="EMBL/GenBank/DDBJ databases">
        <title>Improved annotation for the trematode Fasciola hepatica.</title>
        <authorList>
            <person name="Choi Y.-J."/>
            <person name="Martin J."/>
            <person name="Mitreva M."/>
        </authorList>
    </citation>
    <scope>NUCLEOTIDE SEQUENCE [LARGE SCALE GENOMIC DNA]</scope>
</reference>
<keyword evidence="4 8" id="KW-0812">Transmembrane</keyword>
<feature type="transmembrane region" description="Helical" evidence="8">
    <location>
        <begin position="537"/>
        <end position="555"/>
    </location>
</feature>
<evidence type="ECO:0000256" key="7">
    <source>
        <dbReference type="SAM" id="MobiDB-lite"/>
    </source>
</evidence>
<comment type="subcellular location">
    <subcellularLocation>
        <location evidence="1">Cell membrane</location>
        <topology evidence="1">Multi-pass membrane protein</topology>
    </subcellularLocation>
</comment>
<dbReference type="PANTHER" id="PTHR14319:SF3">
    <property type="entry name" value="TRANSMEMBRANE PROTEIN-LIKE PROTEIN"/>
    <property type="match status" value="1"/>
</dbReference>
<evidence type="ECO:0000313" key="10">
    <source>
        <dbReference type="Proteomes" id="UP000230066"/>
    </source>
</evidence>
<feature type="compositionally biased region" description="Basic residues" evidence="7">
    <location>
        <begin position="645"/>
        <end position="655"/>
    </location>
</feature>
<feature type="transmembrane region" description="Helical" evidence="8">
    <location>
        <begin position="567"/>
        <end position="590"/>
    </location>
</feature>
<feature type="transmembrane region" description="Helical" evidence="8">
    <location>
        <begin position="428"/>
        <end position="449"/>
    </location>
</feature>
<gene>
    <name evidence="9" type="ORF">D915_000326</name>
</gene>
<name>A0A4E0S3F6_FASHE</name>
<keyword evidence="5 8" id="KW-1133">Transmembrane helix</keyword>
<feature type="transmembrane region" description="Helical" evidence="8">
    <location>
        <begin position="403"/>
        <end position="421"/>
    </location>
</feature>
<dbReference type="PANTHER" id="PTHR14319">
    <property type="entry name" value="FIVE-SPAN TRANSMEMBRANE PROTEIN M83"/>
    <property type="match status" value="1"/>
</dbReference>
<feature type="region of interest" description="Disordered" evidence="7">
    <location>
        <begin position="753"/>
        <end position="780"/>
    </location>
</feature>
<dbReference type="InterPro" id="IPR021910">
    <property type="entry name" value="NGX6/PGAP6/MYMK"/>
</dbReference>
<feature type="compositionally biased region" description="Low complexity" evidence="7">
    <location>
        <begin position="656"/>
        <end position="674"/>
    </location>
</feature>